<dbReference type="SUPFAM" id="SSF52096">
    <property type="entry name" value="ClpP/crotonase"/>
    <property type="match status" value="1"/>
</dbReference>
<gene>
    <name evidence="3" type="ORF">DdX_20382</name>
</gene>
<dbReference type="InterPro" id="IPR029045">
    <property type="entry name" value="ClpP/crotonase-like_dom_sf"/>
</dbReference>
<dbReference type="EMBL" id="JAKKPZ010000571">
    <property type="protein sequence ID" value="KAI1693914.1"/>
    <property type="molecule type" value="Genomic_DNA"/>
</dbReference>
<feature type="compositionally biased region" description="Polar residues" evidence="1">
    <location>
        <begin position="223"/>
        <end position="239"/>
    </location>
</feature>
<dbReference type="GO" id="GO:0008236">
    <property type="term" value="F:serine-type peptidase activity"/>
    <property type="evidence" value="ECO:0007669"/>
    <property type="project" value="InterPro"/>
</dbReference>
<evidence type="ECO:0000256" key="1">
    <source>
        <dbReference type="SAM" id="MobiDB-lite"/>
    </source>
</evidence>
<sequence length="239" mass="25193">MAGRRSATSTPRTFINTAETPLRNAFANFRTQGITEVIIDLRYNGGGLVSIADLVKQSARCGQDGIDRRQLYRLPPVQGIAGSTVYFAPQAQSIAPTRIAFIGTGGSASASELVMNTFIPYLGNRSALVGTNTYGKPVGQIAIDQAACDDRLRVVAFALENANRQGAYYDGLAPFMGATCRASDDISRQLGDPAEASTRAALDFLAGRACTAITASASASTPGLGTQSSRPCSTTRRWS</sequence>
<evidence type="ECO:0000259" key="2">
    <source>
        <dbReference type="Pfam" id="PF03572"/>
    </source>
</evidence>
<dbReference type="Proteomes" id="UP001201812">
    <property type="component" value="Unassembled WGS sequence"/>
</dbReference>
<proteinExistence type="predicted"/>
<dbReference type="Pfam" id="PF03572">
    <property type="entry name" value="Peptidase_S41"/>
    <property type="match status" value="1"/>
</dbReference>
<dbReference type="GO" id="GO:0006508">
    <property type="term" value="P:proteolysis"/>
    <property type="evidence" value="ECO:0007669"/>
    <property type="project" value="InterPro"/>
</dbReference>
<organism evidence="3 4">
    <name type="scientific">Ditylenchus destructor</name>
    <dbReference type="NCBI Taxonomy" id="166010"/>
    <lineage>
        <taxon>Eukaryota</taxon>
        <taxon>Metazoa</taxon>
        <taxon>Ecdysozoa</taxon>
        <taxon>Nematoda</taxon>
        <taxon>Chromadorea</taxon>
        <taxon>Rhabditida</taxon>
        <taxon>Tylenchina</taxon>
        <taxon>Tylenchomorpha</taxon>
        <taxon>Sphaerularioidea</taxon>
        <taxon>Anguinidae</taxon>
        <taxon>Anguininae</taxon>
        <taxon>Ditylenchus</taxon>
    </lineage>
</organism>
<protein>
    <submittedName>
        <fullName evidence="3">Peptidase family s41 domain-containing protein</fullName>
    </submittedName>
</protein>
<dbReference type="InterPro" id="IPR005151">
    <property type="entry name" value="Tail-specific_protease"/>
</dbReference>
<feature type="region of interest" description="Disordered" evidence="1">
    <location>
        <begin position="219"/>
        <end position="239"/>
    </location>
</feature>
<reference evidence="3" key="1">
    <citation type="submission" date="2022-01" db="EMBL/GenBank/DDBJ databases">
        <title>Genome Sequence Resource for Two Populations of Ditylenchus destructor, the Migratory Endoparasitic Phytonematode.</title>
        <authorList>
            <person name="Zhang H."/>
            <person name="Lin R."/>
            <person name="Xie B."/>
        </authorList>
    </citation>
    <scope>NUCLEOTIDE SEQUENCE</scope>
    <source>
        <strain evidence="3">BazhouSP</strain>
    </source>
</reference>
<name>A0AAD4QW81_9BILA</name>
<evidence type="ECO:0000313" key="3">
    <source>
        <dbReference type="EMBL" id="KAI1693914.1"/>
    </source>
</evidence>
<comment type="caution">
    <text evidence="3">The sequence shown here is derived from an EMBL/GenBank/DDBJ whole genome shotgun (WGS) entry which is preliminary data.</text>
</comment>
<dbReference type="Gene3D" id="3.90.226.10">
    <property type="entry name" value="2-enoyl-CoA Hydratase, Chain A, domain 1"/>
    <property type="match status" value="1"/>
</dbReference>
<evidence type="ECO:0000313" key="4">
    <source>
        <dbReference type="Proteomes" id="UP001201812"/>
    </source>
</evidence>
<dbReference type="AlphaFoldDB" id="A0AAD4QW81"/>
<keyword evidence="4" id="KW-1185">Reference proteome</keyword>
<feature type="domain" description="Tail specific protease" evidence="2">
    <location>
        <begin position="14"/>
        <end position="147"/>
    </location>
</feature>
<accession>A0AAD4QW81</accession>